<dbReference type="PIRSF" id="PIRSF029033">
    <property type="entry name" value="UCP029033"/>
    <property type="match status" value="1"/>
</dbReference>
<dbReference type="InterPro" id="IPR007497">
    <property type="entry name" value="SIMPL/DUF541"/>
</dbReference>
<dbReference type="Pfam" id="PF04402">
    <property type="entry name" value="SIMPL"/>
    <property type="match status" value="1"/>
</dbReference>
<name>A0AA41X0V4_9ALTE</name>
<dbReference type="PANTHER" id="PTHR34387:SF2">
    <property type="entry name" value="SLR1258 PROTEIN"/>
    <property type="match status" value="1"/>
</dbReference>
<gene>
    <name evidence="1" type="ORF">NLF92_00605</name>
</gene>
<accession>A0AA41X0V4</accession>
<dbReference type="AlphaFoldDB" id="A0AA41X0V4"/>
<dbReference type="Proteomes" id="UP001165413">
    <property type="component" value="Unassembled WGS sequence"/>
</dbReference>
<evidence type="ECO:0000313" key="2">
    <source>
        <dbReference type="Proteomes" id="UP001165413"/>
    </source>
</evidence>
<dbReference type="InterPro" id="IPR052022">
    <property type="entry name" value="26kDa_periplasmic_antigen"/>
</dbReference>
<dbReference type="InterPro" id="IPR016907">
    <property type="entry name" value="UCP029033"/>
</dbReference>
<dbReference type="EMBL" id="JANATA010000001">
    <property type="protein sequence ID" value="MCP3427446.1"/>
    <property type="molecule type" value="Genomic_DNA"/>
</dbReference>
<comment type="caution">
    <text evidence="1">The sequence shown here is derived from an EMBL/GenBank/DDBJ whole genome shotgun (WGS) entry which is preliminary data.</text>
</comment>
<dbReference type="RefSeq" id="WP_254097803.1">
    <property type="nucleotide sequence ID" value="NZ_JANATA010000001.1"/>
</dbReference>
<organism evidence="1 2">
    <name type="scientific">Opacimonas viscosa</name>
    <dbReference type="NCBI Taxonomy" id="2961944"/>
    <lineage>
        <taxon>Bacteria</taxon>
        <taxon>Pseudomonadati</taxon>
        <taxon>Pseudomonadota</taxon>
        <taxon>Gammaproteobacteria</taxon>
        <taxon>Alteromonadales</taxon>
        <taxon>Alteromonadaceae</taxon>
        <taxon>Opacimonas</taxon>
    </lineage>
</organism>
<dbReference type="GO" id="GO:0006974">
    <property type="term" value="P:DNA damage response"/>
    <property type="evidence" value="ECO:0007669"/>
    <property type="project" value="TreeGrafter"/>
</dbReference>
<dbReference type="Gene3D" id="3.30.110.170">
    <property type="entry name" value="Protein of unknown function (DUF541), domain 1"/>
    <property type="match status" value="1"/>
</dbReference>
<proteinExistence type="predicted"/>
<dbReference type="Gene3D" id="3.30.70.2970">
    <property type="entry name" value="Protein of unknown function (DUF541), domain 2"/>
    <property type="match status" value="1"/>
</dbReference>
<sequence length="237" mass="26555">MMLKQYNMLFIAIGIALAGFFISQTLVKSNESFNTIRVKGLAEREVKADTAYWTVSKGLKTSDDSISTEYLYQQYEKDTQAVYDALIAQGFTPDEVEIDVANITFYDLRDEDNNLVETKRTLTGDINIITNNVDLVKTSRTSLNQLIAKGIALTNKEPEYHFTQLNAIKPDMIKEATQNARIAAQEFADNVGADIGGIRDASQGRFTILDIGESYSDTKKLTKTVRVVTSVEYYLDN</sequence>
<reference evidence="1" key="1">
    <citation type="submission" date="2022-07" db="EMBL/GenBank/DDBJ databases">
        <title>Characterization of the Novel Bacterium Alteromonas immobilis LMIT006 and Alteromonas gregis LMIT007.</title>
        <authorList>
            <person name="Lin X."/>
        </authorList>
    </citation>
    <scope>NUCLEOTIDE SEQUENCE</scope>
    <source>
        <strain evidence="1">LMIT007</strain>
    </source>
</reference>
<dbReference type="PANTHER" id="PTHR34387">
    <property type="entry name" value="SLR1258 PROTEIN"/>
    <property type="match status" value="1"/>
</dbReference>
<protein>
    <submittedName>
        <fullName evidence="1">SIMPL domain-containing protein</fullName>
    </submittedName>
</protein>
<keyword evidence="2" id="KW-1185">Reference proteome</keyword>
<evidence type="ECO:0000313" key="1">
    <source>
        <dbReference type="EMBL" id="MCP3427446.1"/>
    </source>
</evidence>